<name>A0A399RRW7_9PROT</name>
<dbReference type="InterPro" id="IPR016919">
    <property type="entry name" value="UCP029416_PTP"/>
</dbReference>
<reference evidence="2 3" key="1">
    <citation type="submission" date="2018-08" db="EMBL/GenBank/DDBJ databases">
        <title>Henriciella mobilis sp. nov., isolated from seawater.</title>
        <authorList>
            <person name="Cheng H."/>
            <person name="Wu Y.-H."/>
            <person name="Xu X.-W."/>
            <person name="Guo L.-L."/>
        </authorList>
    </citation>
    <scope>NUCLEOTIDE SEQUENCE [LARGE SCALE GENOMIC DNA]</scope>
    <source>
        <strain evidence="2 3">CCUG67844</strain>
    </source>
</reference>
<evidence type="ECO:0000313" key="2">
    <source>
        <dbReference type="EMBL" id="RIJ32285.1"/>
    </source>
</evidence>
<keyword evidence="3" id="KW-1185">Reference proteome</keyword>
<dbReference type="Proteomes" id="UP000265845">
    <property type="component" value="Unassembled WGS sequence"/>
</dbReference>
<dbReference type="OrthoDB" id="7210484at2"/>
<evidence type="ECO:0000313" key="3">
    <source>
        <dbReference type="Proteomes" id="UP000265845"/>
    </source>
</evidence>
<evidence type="ECO:0000259" key="1">
    <source>
        <dbReference type="SMART" id="SM00226"/>
    </source>
</evidence>
<proteinExistence type="predicted"/>
<dbReference type="SMART" id="SM00226">
    <property type="entry name" value="LMWPc"/>
    <property type="match status" value="1"/>
</dbReference>
<comment type="caution">
    <text evidence="2">The sequence shown here is derived from an EMBL/GenBank/DDBJ whole genome shotgun (WGS) entry which is preliminary data.</text>
</comment>
<sequence>MADAEPVKILFICSQNRLRSPTGEKVFSGVAGVEARSAGTARDAVHAVQMEDIRWADMIICMEDKHARRLRADFRQAVAFKRMHVLGIPDDFKFMQPELVELLMQAVTPLLENIE</sequence>
<organism evidence="2 3">
    <name type="scientific">Henriciella algicola</name>
    <dbReference type="NCBI Taxonomy" id="1608422"/>
    <lineage>
        <taxon>Bacteria</taxon>
        <taxon>Pseudomonadati</taxon>
        <taxon>Pseudomonadota</taxon>
        <taxon>Alphaproteobacteria</taxon>
        <taxon>Hyphomonadales</taxon>
        <taxon>Hyphomonadaceae</taxon>
        <taxon>Henriciella</taxon>
    </lineage>
</organism>
<dbReference type="EMBL" id="QWGA01000003">
    <property type="protein sequence ID" value="RIJ32285.1"/>
    <property type="molecule type" value="Genomic_DNA"/>
</dbReference>
<dbReference type="SUPFAM" id="SSF52788">
    <property type="entry name" value="Phosphotyrosine protein phosphatases I"/>
    <property type="match status" value="1"/>
</dbReference>
<accession>A0A399RRW7</accession>
<dbReference type="Gene3D" id="3.40.50.2300">
    <property type="match status" value="1"/>
</dbReference>
<protein>
    <submittedName>
        <fullName evidence="2">Phosphotyrosine protein phosphatase</fullName>
    </submittedName>
</protein>
<dbReference type="AlphaFoldDB" id="A0A399RRW7"/>
<feature type="domain" description="Phosphotyrosine protein phosphatase I" evidence="1">
    <location>
        <begin position="7"/>
        <end position="113"/>
    </location>
</feature>
<dbReference type="PIRSF" id="PIRSF029416">
    <property type="entry name" value="UCP029416_PTP"/>
    <property type="match status" value="1"/>
</dbReference>
<dbReference type="InterPro" id="IPR036196">
    <property type="entry name" value="Ptyr_pPase_sf"/>
</dbReference>
<gene>
    <name evidence="2" type="ORF">D1222_07900</name>
</gene>
<dbReference type="InterPro" id="IPR023485">
    <property type="entry name" value="Ptyr_pPase"/>
</dbReference>